<accession>A0A198A0I0</accession>
<gene>
    <name evidence="1" type="ORF">A8708_34075</name>
</gene>
<dbReference type="STRING" id="1850517.A8708_34075"/>
<dbReference type="InterPro" id="IPR045527">
    <property type="entry name" value="DUF6470"/>
</dbReference>
<dbReference type="Pfam" id="PF20074">
    <property type="entry name" value="DUF6470"/>
    <property type="match status" value="1"/>
</dbReference>
<protein>
    <submittedName>
        <fullName evidence="1">Uncharacterized protein</fullName>
    </submittedName>
</protein>
<organism evidence="1 2">
    <name type="scientific">Paenibacillus oryzisoli</name>
    <dbReference type="NCBI Taxonomy" id="1850517"/>
    <lineage>
        <taxon>Bacteria</taxon>
        <taxon>Bacillati</taxon>
        <taxon>Bacillota</taxon>
        <taxon>Bacilli</taxon>
        <taxon>Bacillales</taxon>
        <taxon>Paenibacillaceae</taxon>
        <taxon>Paenibacillus</taxon>
    </lineage>
</organism>
<proteinExistence type="predicted"/>
<dbReference type="AlphaFoldDB" id="A0A198A0I0"/>
<dbReference type="OrthoDB" id="2112831at2"/>
<dbReference type="Proteomes" id="UP000078454">
    <property type="component" value="Unassembled WGS sequence"/>
</dbReference>
<dbReference type="RefSeq" id="WP_068669516.1">
    <property type="nucleotide sequence ID" value="NZ_LYPB01000089.1"/>
</dbReference>
<sequence>MPSIPQIQISQQPALIGIDADLGTQDIRQPRATYEMQVDRPKQDIRQPRGELEIDQSRAWDALGQGPILTALSRIYSQCSQIAMQGIARRVEDGNRMAAIHRGGNAIADIAKDLSISRPQFDYYGEASYDNVDITYTARKAEINVTDGKINVNAQVNKPEIDYNRGKLDIYMRQYPKVDISVSQIDFKT</sequence>
<comment type="caution">
    <text evidence="1">The sequence shown here is derived from an EMBL/GenBank/DDBJ whole genome shotgun (WGS) entry which is preliminary data.</text>
</comment>
<evidence type="ECO:0000313" key="2">
    <source>
        <dbReference type="Proteomes" id="UP000078454"/>
    </source>
</evidence>
<keyword evidence="2" id="KW-1185">Reference proteome</keyword>
<dbReference type="EMBL" id="LYPB01000089">
    <property type="protein sequence ID" value="OAS14528.1"/>
    <property type="molecule type" value="Genomic_DNA"/>
</dbReference>
<evidence type="ECO:0000313" key="1">
    <source>
        <dbReference type="EMBL" id="OAS14528.1"/>
    </source>
</evidence>
<reference evidence="1 2" key="1">
    <citation type="submission" date="2016-05" db="EMBL/GenBank/DDBJ databases">
        <title>Paenibacillus sp. 1ZS3-15 nov., isolated from the rhizosphere soil.</title>
        <authorList>
            <person name="Zhang X.X."/>
            <person name="Zhang J."/>
        </authorList>
    </citation>
    <scope>NUCLEOTIDE SEQUENCE [LARGE SCALE GENOMIC DNA]</scope>
    <source>
        <strain evidence="1 2">1ZS3-15</strain>
    </source>
</reference>
<name>A0A198A0I0_9BACL</name>